<gene>
    <name evidence="1" type="ORF">M404DRAFT_124965</name>
</gene>
<protein>
    <submittedName>
        <fullName evidence="1">Uncharacterized protein</fullName>
    </submittedName>
</protein>
<dbReference type="AlphaFoldDB" id="A0A0C3JTG0"/>
<dbReference type="EMBL" id="KN831947">
    <property type="protein sequence ID" value="KIO12418.1"/>
    <property type="molecule type" value="Genomic_DNA"/>
</dbReference>
<name>A0A0C3JTG0_PISTI</name>
<evidence type="ECO:0000313" key="1">
    <source>
        <dbReference type="EMBL" id="KIO12418.1"/>
    </source>
</evidence>
<sequence>MGVTTRGRECTVPIAPPRGPLSKPNAGGYSLCEALGWDGETYKRVQVRLHAVCRQYLDIRQPFHEQNSESVEVFIAAAKEKFVILSNYQDAWPARDFATMYLKNKVGERRAREKGNK</sequence>
<dbReference type="Proteomes" id="UP000054217">
    <property type="component" value="Unassembled WGS sequence"/>
</dbReference>
<dbReference type="OrthoDB" id="3067928at2759"/>
<accession>A0A0C3JTG0</accession>
<reference evidence="2" key="2">
    <citation type="submission" date="2015-01" db="EMBL/GenBank/DDBJ databases">
        <title>Evolutionary Origins and Diversification of the Mycorrhizal Mutualists.</title>
        <authorList>
            <consortium name="DOE Joint Genome Institute"/>
            <consortium name="Mycorrhizal Genomics Consortium"/>
            <person name="Kohler A."/>
            <person name="Kuo A."/>
            <person name="Nagy L.G."/>
            <person name="Floudas D."/>
            <person name="Copeland A."/>
            <person name="Barry K.W."/>
            <person name="Cichocki N."/>
            <person name="Veneault-Fourrey C."/>
            <person name="LaButti K."/>
            <person name="Lindquist E.A."/>
            <person name="Lipzen A."/>
            <person name="Lundell T."/>
            <person name="Morin E."/>
            <person name="Murat C."/>
            <person name="Riley R."/>
            <person name="Ohm R."/>
            <person name="Sun H."/>
            <person name="Tunlid A."/>
            <person name="Henrissat B."/>
            <person name="Grigoriev I.V."/>
            <person name="Hibbett D.S."/>
            <person name="Martin F."/>
        </authorList>
    </citation>
    <scope>NUCLEOTIDE SEQUENCE [LARGE SCALE GENOMIC DNA]</scope>
    <source>
        <strain evidence="2">Marx 270</strain>
    </source>
</reference>
<evidence type="ECO:0000313" key="2">
    <source>
        <dbReference type="Proteomes" id="UP000054217"/>
    </source>
</evidence>
<reference evidence="1 2" key="1">
    <citation type="submission" date="2014-04" db="EMBL/GenBank/DDBJ databases">
        <authorList>
            <consortium name="DOE Joint Genome Institute"/>
            <person name="Kuo A."/>
            <person name="Kohler A."/>
            <person name="Costa M.D."/>
            <person name="Nagy L.G."/>
            <person name="Floudas D."/>
            <person name="Copeland A."/>
            <person name="Barry K.W."/>
            <person name="Cichocki N."/>
            <person name="Veneault-Fourrey C."/>
            <person name="LaButti K."/>
            <person name="Lindquist E.A."/>
            <person name="Lipzen A."/>
            <person name="Lundell T."/>
            <person name="Morin E."/>
            <person name="Murat C."/>
            <person name="Sun H."/>
            <person name="Tunlid A."/>
            <person name="Henrissat B."/>
            <person name="Grigoriev I.V."/>
            <person name="Hibbett D.S."/>
            <person name="Martin F."/>
            <person name="Nordberg H.P."/>
            <person name="Cantor M.N."/>
            <person name="Hua S.X."/>
        </authorList>
    </citation>
    <scope>NUCLEOTIDE SEQUENCE [LARGE SCALE GENOMIC DNA]</scope>
    <source>
        <strain evidence="1 2">Marx 270</strain>
    </source>
</reference>
<proteinExistence type="predicted"/>
<dbReference type="InParanoid" id="A0A0C3JTG0"/>
<organism evidence="1 2">
    <name type="scientific">Pisolithus tinctorius Marx 270</name>
    <dbReference type="NCBI Taxonomy" id="870435"/>
    <lineage>
        <taxon>Eukaryota</taxon>
        <taxon>Fungi</taxon>
        <taxon>Dikarya</taxon>
        <taxon>Basidiomycota</taxon>
        <taxon>Agaricomycotina</taxon>
        <taxon>Agaricomycetes</taxon>
        <taxon>Agaricomycetidae</taxon>
        <taxon>Boletales</taxon>
        <taxon>Sclerodermatineae</taxon>
        <taxon>Pisolithaceae</taxon>
        <taxon>Pisolithus</taxon>
    </lineage>
</organism>
<keyword evidence="2" id="KW-1185">Reference proteome</keyword>
<dbReference type="STRING" id="870435.A0A0C3JTG0"/>
<dbReference type="HOGENOM" id="CLU_171260_0_0_1"/>